<feature type="region of interest" description="Disordered" evidence="1">
    <location>
        <begin position="33"/>
        <end position="63"/>
    </location>
</feature>
<protein>
    <submittedName>
        <fullName evidence="2">Uncharacterized protein</fullName>
    </submittedName>
</protein>
<feature type="compositionally biased region" description="Pro residues" evidence="1">
    <location>
        <begin position="52"/>
        <end position="63"/>
    </location>
</feature>
<evidence type="ECO:0000313" key="3">
    <source>
        <dbReference type="Proteomes" id="UP001239909"/>
    </source>
</evidence>
<accession>A0ABQ6LIG9</accession>
<keyword evidence="3" id="KW-1185">Reference proteome</keyword>
<sequence>MDSERQAAFLRRIGQPGEAATRHYLAELGWVRPEDGDGPAERIGRAEAESPPALPLGPLPVGA</sequence>
<organism evidence="2 3">
    <name type="scientific">Paralimibaculum aggregatum</name>
    <dbReference type="NCBI Taxonomy" id="3036245"/>
    <lineage>
        <taxon>Bacteria</taxon>
        <taxon>Pseudomonadati</taxon>
        <taxon>Pseudomonadota</taxon>
        <taxon>Alphaproteobacteria</taxon>
        <taxon>Rhodobacterales</taxon>
        <taxon>Paracoccaceae</taxon>
        <taxon>Paralimibaculum</taxon>
    </lineage>
</organism>
<feature type="compositionally biased region" description="Basic and acidic residues" evidence="1">
    <location>
        <begin position="33"/>
        <end position="48"/>
    </location>
</feature>
<name>A0ABQ6LIG9_9RHOB</name>
<proteinExistence type="predicted"/>
<evidence type="ECO:0000256" key="1">
    <source>
        <dbReference type="SAM" id="MobiDB-lite"/>
    </source>
</evidence>
<evidence type="ECO:0000313" key="2">
    <source>
        <dbReference type="EMBL" id="GMG83072.1"/>
    </source>
</evidence>
<comment type="caution">
    <text evidence="2">The sequence shown here is derived from an EMBL/GenBank/DDBJ whole genome shotgun (WGS) entry which is preliminary data.</text>
</comment>
<gene>
    <name evidence="2" type="ORF">LNKW23_22850</name>
</gene>
<dbReference type="EMBL" id="BSYI01000015">
    <property type="protein sequence ID" value="GMG83072.1"/>
    <property type="molecule type" value="Genomic_DNA"/>
</dbReference>
<dbReference type="Proteomes" id="UP001239909">
    <property type="component" value="Unassembled WGS sequence"/>
</dbReference>
<reference evidence="2 3" key="1">
    <citation type="submission" date="2023-04" db="EMBL/GenBank/DDBJ databases">
        <title>Marinoamorphus aggregata gen. nov., sp. Nov., isolate from tissue of brittle star Ophioplocus japonicus.</title>
        <authorList>
            <person name="Kawano K."/>
            <person name="Sawayama S."/>
            <person name="Nakagawa S."/>
        </authorList>
    </citation>
    <scope>NUCLEOTIDE SEQUENCE [LARGE SCALE GENOMIC DNA]</scope>
    <source>
        <strain evidence="2 3">NKW23</strain>
    </source>
</reference>